<reference evidence="2" key="1">
    <citation type="submission" date="2014-06" db="EMBL/GenBank/DDBJ databases">
        <title>Molecular and ecological studies on carbamate pesticide degrading bacteria isolated from agricultural soils.</title>
        <authorList>
            <person name="Kim D.-U."/>
            <person name="Ka J.-O."/>
        </authorList>
    </citation>
    <scope>NUCLEOTIDE SEQUENCE</scope>
    <source>
        <strain evidence="2">NS2</strain>
        <plasmid evidence="2">201</plasmid>
    </source>
</reference>
<gene>
    <name evidence="2" type="ORF">plasmid201_092</name>
</gene>
<evidence type="ECO:0000256" key="1">
    <source>
        <dbReference type="SAM" id="MobiDB-lite"/>
    </source>
</evidence>
<organism evidence="2">
    <name type="scientific">Sphingomonas sp. NS2</name>
    <dbReference type="NCBI Taxonomy" id="908605"/>
    <lineage>
        <taxon>Bacteria</taxon>
        <taxon>Pseudomonadati</taxon>
        <taxon>Pseudomonadota</taxon>
        <taxon>Alphaproteobacteria</taxon>
        <taxon>Sphingomonadales</taxon>
        <taxon>Sphingomonadaceae</taxon>
        <taxon>Sphingomonas</taxon>
    </lineage>
</organism>
<evidence type="ECO:0000313" key="2">
    <source>
        <dbReference type="EMBL" id="AJW29280.1"/>
    </source>
</evidence>
<name>A0A0D4ZZ21_9SPHN</name>
<proteinExistence type="predicted"/>
<protein>
    <submittedName>
        <fullName evidence="2">Uncharacterized protein</fullName>
    </submittedName>
</protein>
<feature type="region of interest" description="Disordered" evidence="1">
    <location>
        <begin position="28"/>
        <end position="48"/>
    </location>
</feature>
<keyword evidence="2" id="KW-0614">Plasmid</keyword>
<accession>A0A0D4ZZ21</accession>
<geneLocation type="plasmid" evidence="2">
    <name>201</name>
</geneLocation>
<dbReference type="AlphaFoldDB" id="A0A0D4ZZ21"/>
<sequence length="108" mass="12250">MNVERRRNLVRSSTHLALCRPFDVKADDNTDTDRCEERHRGDREARTEEPTIMKIKDAEADADQQEGKRTDGRVQLRFPGRAFGPEGSWMSHCALCSIVACSSMLVGR</sequence>
<dbReference type="EMBL" id="KM017070">
    <property type="protein sequence ID" value="AJW29280.1"/>
    <property type="molecule type" value="Genomic_DNA"/>
</dbReference>